<evidence type="ECO:0000313" key="6">
    <source>
        <dbReference type="Proteomes" id="UP000325787"/>
    </source>
</evidence>
<keyword evidence="1" id="KW-0805">Transcription regulation</keyword>
<evidence type="ECO:0000313" key="5">
    <source>
        <dbReference type="EMBL" id="QFZ22675.1"/>
    </source>
</evidence>
<dbReference type="PANTHER" id="PTHR33204">
    <property type="entry name" value="TRANSCRIPTIONAL REGULATOR, MARR FAMILY"/>
    <property type="match status" value="1"/>
</dbReference>
<sequence length="167" mass="18359">MGNLASLGPCRQPRSTVGGVGVVIDNDRCSIARALAVLGERWSLQVVRDVFNGLQRFEDLREHLGIARNVLSNRLAGLVDAGLLERVPYREFGSRQRHEYRLTAAGRELWPVLVTLMDWGDRHLADGPPPVEPEHVGCGGKVSMVPVCAHGHVLTEPQRELGLRLSS</sequence>
<dbReference type="EMBL" id="CP034550">
    <property type="protein sequence ID" value="QFZ22675.1"/>
    <property type="molecule type" value="Genomic_DNA"/>
</dbReference>
<dbReference type="InterPro" id="IPR036390">
    <property type="entry name" value="WH_DNA-bd_sf"/>
</dbReference>
<dbReference type="Gene3D" id="1.10.10.10">
    <property type="entry name" value="Winged helix-like DNA-binding domain superfamily/Winged helix DNA-binding domain"/>
    <property type="match status" value="1"/>
</dbReference>
<protein>
    <submittedName>
        <fullName evidence="5">Transcriptional regulator</fullName>
    </submittedName>
</protein>
<keyword evidence="3" id="KW-0804">Transcription</keyword>
<evidence type="ECO:0000259" key="4">
    <source>
        <dbReference type="PROSITE" id="PS51118"/>
    </source>
</evidence>
<name>A0A5Q0H9S0_SACSY</name>
<keyword evidence="2" id="KW-0238">DNA-binding</keyword>
<dbReference type="OrthoDB" id="5181972at2"/>
<dbReference type="KEGG" id="ssyi:EKG83_39285"/>
<dbReference type="AlphaFoldDB" id="A0A5Q0H9S0"/>
<dbReference type="Pfam" id="PF01638">
    <property type="entry name" value="HxlR"/>
    <property type="match status" value="1"/>
</dbReference>
<proteinExistence type="predicted"/>
<dbReference type="GO" id="GO:0003677">
    <property type="term" value="F:DNA binding"/>
    <property type="evidence" value="ECO:0007669"/>
    <property type="project" value="UniProtKB-KW"/>
</dbReference>
<evidence type="ECO:0000256" key="3">
    <source>
        <dbReference type="ARBA" id="ARBA00023163"/>
    </source>
</evidence>
<keyword evidence="6" id="KW-1185">Reference proteome</keyword>
<accession>A0A5Q0H9S0</accession>
<dbReference type="PROSITE" id="PS51118">
    <property type="entry name" value="HTH_HXLR"/>
    <property type="match status" value="1"/>
</dbReference>
<evidence type="ECO:0000256" key="2">
    <source>
        <dbReference type="ARBA" id="ARBA00023125"/>
    </source>
</evidence>
<dbReference type="SUPFAM" id="SSF46785">
    <property type="entry name" value="Winged helix' DNA-binding domain"/>
    <property type="match status" value="1"/>
</dbReference>
<dbReference type="Proteomes" id="UP000325787">
    <property type="component" value="Chromosome"/>
</dbReference>
<dbReference type="InterPro" id="IPR036388">
    <property type="entry name" value="WH-like_DNA-bd_sf"/>
</dbReference>
<gene>
    <name evidence="5" type="ORF">EKG83_39285</name>
</gene>
<feature type="domain" description="HTH hxlR-type" evidence="4">
    <location>
        <begin position="29"/>
        <end position="128"/>
    </location>
</feature>
<evidence type="ECO:0000256" key="1">
    <source>
        <dbReference type="ARBA" id="ARBA00023015"/>
    </source>
</evidence>
<reference evidence="6" key="1">
    <citation type="journal article" date="2021" name="Curr. Microbiol.">
        <title>Complete genome of nocamycin-producing strain Saccharothrix syringae NRRL B-16468 reveals the biosynthetic potential for secondary metabolites.</title>
        <authorList>
            <person name="Mo X."/>
            <person name="Yang S."/>
        </authorList>
    </citation>
    <scope>NUCLEOTIDE SEQUENCE [LARGE SCALE GENOMIC DNA]</scope>
    <source>
        <strain evidence="6">ATCC 51364 / DSM 43886 / JCM 6844 / KCTC 9398 / NBRC 14523 / NRRL B-16468 / INA 2240</strain>
    </source>
</reference>
<dbReference type="InterPro" id="IPR002577">
    <property type="entry name" value="HTH_HxlR"/>
</dbReference>
<organism evidence="5 6">
    <name type="scientific">Saccharothrix syringae</name>
    <name type="common">Nocardiopsis syringae</name>
    <dbReference type="NCBI Taxonomy" id="103733"/>
    <lineage>
        <taxon>Bacteria</taxon>
        <taxon>Bacillati</taxon>
        <taxon>Actinomycetota</taxon>
        <taxon>Actinomycetes</taxon>
        <taxon>Pseudonocardiales</taxon>
        <taxon>Pseudonocardiaceae</taxon>
        <taxon>Saccharothrix</taxon>
    </lineage>
</organism>
<dbReference type="PANTHER" id="PTHR33204:SF18">
    <property type="entry name" value="TRANSCRIPTIONAL REGULATORY PROTEIN"/>
    <property type="match status" value="1"/>
</dbReference>